<dbReference type="Pfam" id="PF14072">
    <property type="entry name" value="DndB"/>
    <property type="match status" value="1"/>
</dbReference>
<dbReference type="EMBL" id="CP001291">
    <property type="protein sequence ID" value="ACK73194.1"/>
    <property type="molecule type" value="Genomic_DNA"/>
</dbReference>
<proteinExistence type="predicted"/>
<dbReference type="Proteomes" id="UP000002384">
    <property type="component" value="Chromosome"/>
</dbReference>
<dbReference type="NCBIfam" id="TIGR03187">
    <property type="entry name" value="DGQHR"/>
    <property type="match status" value="1"/>
</dbReference>
<dbReference type="InterPro" id="IPR017601">
    <property type="entry name" value="DGQHR-contain_dom"/>
</dbReference>
<dbReference type="AlphaFoldDB" id="B7KD73"/>
<evidence type="ECO:0000313" key="2">
    <source>
        <dbReference type="Proteomes" id="UP000002384"/>
    </source>
</evidence>
<organism evidence="1 2">
    <name type="scientific">Gloeothece citriformis (strain PCC 7424)</name>
    <name type="common">Cyanothece sp. (strain PCC 7424)</name>
    <dbReference type="NCBI Taxonomy" id="65393"/>
    <lineage>
        <taxon>Bacteria</taxon>
        <taxon>Bacillati</taxon>
        <taxon>Cyanobacteriota</taxon>
        <taxon>Cyanophyceae</taxon>
        <taxon>Oscillatoriophycideae</taxon>
        <taxon>Chroococcales</taxon>
        <taxon>Aphanothecaceae</taxon>
        <taxon>Gloeothece</taxon>
        <taxon>Gloeothece citriformis</taxon>
    </lineage>
</organism>
<dbReference type="CDD" id="cd16412">
    <property type="entry name" value="dndB"/>
    <property type="match status" value="1"/>
</dbReference>
<dbReference type="OrthoDB" id="3524978at2"/>
<protein>
    <submittedName>
        <fullName evidence="1">DGQHR domain protein</fullName>
    </submittedName>
</protein>
<dbReference type="RefSeq" id="WP_015956776.1">
    <property type="nucleotide sequence ID" value="NC_011729.1"/>
</dbReference>
<evidence type="ECO:0000313" key="1">
    <source>
        <dbReference type="EMBL" id="ACK73194.1"/>
    </source>
</evidence>
<dbReference type="KEGG" id="cyc:PCC7424_4837"/>
<name>B7KD73_GLOC7</name>
<gene>
    <name evidence="1" type="ordered locus">PCC7424_4837</name>
</gene>
<dbReference type="InterPro" id="IPR017642">
    <property type="entry name" value="DNA_S_mod_DndB"/>
</dbReference>
<accession>B7KD73</accession>
<dbReference type="HOGENOM" id="CLU_1044769_0_0_3"/>
<dbReference type="STRING" id="65393.PCC7424_4837"/>
<dbReference type="eggNOG" id="ENOG502Z8U6">
    <property type="taxonomic scope" value="Bacteria"/>
</dbReference>
<sequence>MPTFEYVLPVIRGIQAGREYYVSMCPLGILPKLFPLSGEEVHPERRSQRRVNSSRVKQLSQYVFKNRTDYILSAITASIDADVVFEPLGEKGEERKMGRLRIPMDGELTIQDGLHRRVALEKVLKENPELSYEAIAVIFFLDIGLDRCQQMFKDLNSYGMRSSLSLAVLYDHRDKMAVVTRKVLERVGKLRELTEVERDSLGKNSLKLFTLYQVYQETVRVLGNDGDKGLDEQVELGVKYWQEKLFING</sequence>
<reference evidence="2" key="1">
    <citation type="journal article" date="2011" name="MBio">
        <title>Novel metabolic attributes of the genus Cyanothece, comprising a group of unicellular nitrogen-fixing Cyanobacteria.</title>
        <authorList>
            <person name="Bandyopadhyay A."/>
            <person name="Elvitigala T."/>
            <person name="Welsh E."/>
            <person name="Stockel J."/>
            <person name="Liberton M."/>
            <person name="Min H."/>
            <person name="Sherman L.A."/>
            <person name="Pakrasi H.B."/>
        </authorList>
    </citation>
    <scope>NUCLEOTIDE SEQUENCE [LARGE SCALE GENOMIC DNA]</scope>
    <source>
        <strain evidence="2">PCC 7424</strain>
    </source>
</reference>
<keyword evidence="2" id="KW-1185">Reference proteome</keyword>